<evidence type="ECO:0000313" key="2">
    <source>
        <dbReference type="EMBL" id="KLU92399.1"/>
    </source>
</evidence>
<feature type="compositionally biased region" description="Basic and acidic residues" evidence="1">
    <location>
        <begin position="573"/>
        <end position="592"/>
    </location>
</feature>
<feature type="compositionally biased region" description="Low complexity" evidence="1">
    <location>
        <begin position="27"/>
        <end position="40"/>
    </location>
</feature>
<evidence type="ECO:0000313" key="4">
    <source>
        <dbReference type="Proteomes" id="UP000011715"/>
    </source>
</evidence>
<dbReference type="eggNOG" id="ENOG502RMPP">
    <property type="taxonomic scope" value="Eukaryota"/>
</dbReference>
<evidence type="ECO:0000313" key="3">
    <source>
        <dbReference type="EnsemblFungi" id="MAPG_11345T0"/>
    </source>
</evidence>
<feature type="region of interest" description="Disordered" evidence="1">
    <location>
        <begin position="553"/>
        <end position="592"/>
    </location>
</feature>
<feature type="compositionally biased region" description="Basic and acidic residues" evidence="1">
    <location>
        <begin position="758"/>
        <end position="767"/>
    </location>
</feature>
<reference evidence="2" key="2">
    <citation type="submission" date="2010-05" db="EMBL/GenBank/DDBJ databases">
        <title>The Genome Sequence of Magnaporthe poae strain ATCC 64411.</title>
        <authorList>
            <consortium name="The Broad Institute Genome Sequencing Platform"/>
            <consortium name="Broad Institute Genome Sequencing Center for Infectious Disease"/>
            <person name="Ma L.-J."/>
            <person name="Dead R."/>
            <person name="Young S."/>
            <person name="Zeng Q."/>
            <person name="Koehrsen M."/>
            <person name="Alvarado L."/>
            <person name="Berlin A."/>
            <person name="Chapman S.B."/>
            <person name="Chen Z."/>
            <person name="Freedman E."/>
            <person name="Gellesch M."/>
            <person name="Goldberg J."/>
            <person name="Griggs A."/>
            <person name="Gujja S."/>
            <person name="Heilman E.R."/>
            <person name="Heiman D."/>
            <person name="Hepburn T."/>
            <person name="Howarth C."/>
            <person name="Jen D."/>
            <person name="Larson L."/>
            <person name="Mehta T."/>
            <person name="Neiman D."/>
            <person name="Pearson M."/>
            <person name="Roberts A."/>
            <person name="Saif S."/>
            <person name="Shea T."/>
            <person name="Shenoy N."/>
            <person name="Sisk P."/>
            <person name="Stolte C."/>
            <person name="Sykes S."/>
            <person name="Walk T."/>
            <person name="White J."/>
            <person name="Yandava C."/>
            <person name="Haas B."/>
            <person name="Nusbaum C."/>
            <person name="Birren B."/>
        </authorList>
    </citation>
    <scope>NUCLEOTIDE SEQUENCE</scope>
    <source>
        <strain evidence="2">ATCC 64411</strain>
    </source>
</reference>
<protein>
    <submittedName>
        <fullName evidence="2 3">Uncharacterized protein</fullName>
    </submittedName>
</protein>
<proteinExistence type="predicted"/>
<dbReference type="OrthoDB" id="10588147at2759"/>
<name>A0A0C4EF10_MAGP6</name>
<dbReference type="OMA" id="ICCVELA"/>
<reference evidence="2" key="3">
    <citation type="submission" date="2011-03" db="EMBL/GenBank/DDBJ databases">
        <title>Annotation of Magnaporthe poae ATCC 64411.</title>
        <authorList>
            <person name="Ma L.-J."/>
            <person name="Dead R."/>
            <person name="Young S.K."/>
            <person name="Zeng Q."/>
            <person name="Gargeya S."/>
            <person name="Fitzgerald M."/>
            <person name="Haas B."/>
            <person name="Abouelleil A."/>
            <person name="Alvarado L."/>
            <person name="Arachchi H.M."/>
            <person name="Berlin A."/>
            <person name="Brown A."/>
            <person name="Chapman S.B."/>
            <person name="Chen Z."/>
            <person name="Dunbar C."/>
            <person name="Freedman E."/>
            <person name="Gearin G."/>
            <person name="Gellesch M."/>
            <person name="Goldberg J."/>
            <person name="Griggs A."/>
            <person name="Gujja S."/>
            <person name="Heiman D."/>
            <person name="Howarth C."/>
            <person name="Larson L."/>
            <person name="Lui A."/>
            <person name="MacDonald P.J.P."/>
            <person name="Mehta T."/>
            <person name="Montmayeur A."/>
            <person name="Murphy C."/>
            <person name="Neiman D."/>
            <person name="Pearson M."/>
            <person name="Priest M."/>
            <person name="Roberts A."/>
            <person name="Saif S."/>
            <person name="Shea T."/>
            <person name="Shenoy N."/>
            <person name="Sisk P."/>
            <person name="Stolte C."/>
            <person name="Sykes S."/>
            <person name="Yandava C."/>
            <person name="Wortman J."/>
            <person name="Nusbaum C."/>
            <person name="Birren B."/>
        </authorList>
    </citation>
    <scope>NUCLEOTIDE SEQUENCE</scope>
    <source>
        <strain evidence="2">ATCC 64411</strain>
    </source>
</reference>
<reference evidence="3" key="4">
    <citation type="journal article" date="2015" name="G3 (Bethesda)">
        <title>Genome sequences of three phytopathogenic species of the Magnaporthaceae family of fungi.</title>
        <authorList>
            <person name="Okagaki L.H."/>
            <person name="Nunes C.C."/>
            <person name="Sailsbery J."/>
            <person name="Clay B."/>
            <person name="Brown D."/>
            <person name="John T."/>
            <person name="Oh Y."/>
            <person name="Young N."/>
            <person name="Fitzgerald M."/>
            <person name="Haas B.J."/>
            <person name="Zeng Q."/>
            <person name="Young S."/>
            <person name="Adiconis X."/>
            <person name="Fan L."/>
            <person name="Levin J.Z."/>
            <person name="Mitchell T.K."/>
            <person name="Okubara P.A."/>
            <person name="Farman M.L."/>
            <person name="Kohn L.M."/>
            <person name="Birren B."/>
            <person name="Ma L.-J."/>
            <person name="Dean R.A."/>
        </authorList>
    </citation>
    <scope>NUCLEOTIDE SEQUENCE</scope>
    <source>
        <strain evidence="3">ATCC 64411 / 73-15</strain>
    </source>
</reference>
<feature type="region of interest" description="Disordered" evidence="1">
    <location>
        <begin position="1"/>
        <end position="352"/>
    </location>
</feature>
<feature type="compositionally biased region" description="Basic residues" evidence="1">
    <location>
        <begin position="879"/>
        <end position="900"/>
    </location>
</feature>
<feature type="region of interest" description="Disordered" evidence="1">
    <location>
        <begin position="483"/>
        <end position="514"/>
    </location>
</feature>
<feature type="compositionally biased region" description="Low complexity" evidence="1">
    <location>
        <begin position="269"/>
        <end position="281"/>
    </location>
</feature>
<dbReference type="EMBL" id="GL876980">
    <property type="protein sequence ID" value="KLU92399.1"/>
    <property type="molecule type" value="Genomic_DNA"/>
</dbReference>
<feature type="compositionally biased region" description="Pro residues" evidence="1">
    <location>
        <begin position="499"/>
        <end position="511"/>
    </location>
</feature>
<feature type="compositionally biased region" description="Basic residues" evidence="1">
    <location>
        <begin position="1"/>
        <end position="10"/>
    </location>
</feature>
<reference evidence="3" key="5">
    <citation type="submission" date="2015-06" db="UniProtKB">
        <authorList>
            <consortium name="EnsemblFungi"/>
        </authorList>
    </citation>
    <scope>IDENTIFICATION</scope>
    <source>
        <strain evidence="3">ATCC 64411</strain>
    </source>
</reference>
<dbReference type="EMBL" id="ADBL01002794">
    <property type="status" value="NOT_ANNOTATED_CDS"/>
    <property type="molecule type" value="Genomic_DNA"/>
</dbReference>
<feature type="compositionally biased region" description="Polar residues" evidence="1">
    <location>
        <begin position="129"/>
        <end position="144"/>
    </location>
</feature>
<organism evidence="3 4">
    <name type="scientific">Magnaporthiopsis poae (strain ATCC 64411 / 73-15)</name>
    <name type="common">Kentucky bluegrass fungus</name>
    <name type="synonym">Magnaporthe poae</name>
    <dbReference type="NCBI Taxonomy" id="644358"/>
    <lineage>
        <taxon>Eukaryota</taxon>
        <taxon>Fungi</taxon>
        <taxon>Dikarya</taxon>
        <taxon>Ascomycota</taxon>
        <taxon>Pezizomycotina</taxon>
        <taxon>Sordariomycetes</taxon>
        <taxon>Sordariomycetidae</taxon>
        <taxon>Magnaporthales</taxon>
        <taxon>Magnaporthaceae</taxon>
        <taxon>Magnaporthiopsis</taxon>
    </lineage>
</organism>
<dbReference type="Proteomes" id="UP000011715">
    <property type="component" value="Unassembled WGS sequence"/>
</dbReference>
<gene>
    <name evidence="2" type="ORF">MAPG_11345</name>
</gene>
<accession>A0A0C4EF10</accession>
<feature type="region of interest" description="Disordered" evidence="1">
    <location>
        <begin position="611"/>
        <end position="912"/>
    </location>
</feature>
<reference evidence="4" key="1">
    <citation type="submission" date="2010-05" db="EMBL/GenBank/DDBJ databases">
        <title>The genome sequence of Magnaporthe poae strain ATCC 64411.</title>
        <authorList>
            <person name="Ma L.-J."/>
            <person name="Dead R."/>
            <person name="Young S."/>
            <person name="Zeng Q."/>
            <person name="Koehrsen M."/>
            <person name="Alvarado L."/>
            <person name="Berlin A."/>
            <person name="Chapman S.B."/>
            <person name="Chen Z."/>
            <person name="Freedman E."/>
            <person name="Gellesch M."/>
            <person name="Goldberg J."/>
            <person name="Griggs A."/>
            <person name="Gujja S."/>
            <person name="Heilman E.R."/>
            <person name="Heiman D."/>
            <person name="Hepburn T."/>
            <person name="Howarth C."/>
            <person name="Jen D."/>
            <person name="Larson L."/>
            <person name="Mehta T."/>
            <person name="Neiman D."/>
            <person name="Pearson M."/>
            <person name="Roberts A."/>
            <person name="Saif S."/>
            <person name="Shea T."/>
            <person name="Shenoy N."/>
            <person name="Sisk P."/>
            <person name="Stolte C."/>
            <person name="Sykes S."/>
            <person name="Walk T."/>
            <person name="White J."/>
            <person name="Yandava C."/>
            <person name="Haas B."/>
            <person name="Nusbaum C."/>
            <person name="Birren B."/>
        </authorList>
    </citation>
    <scope>NUCLEOTIDE SEQUENCE [LARGE SCALE GENOMIC DNA]</scope>
    <source>
        <strain evidence="4">ATCC 64411 / 73-15</strain>
    </source>
</reference>
<feature type="compositionally biased region" description="Low complexity" evidence="1">
    <location>
        <begin position="150"/>
        <end position="161"/>
    </location>
</feature>
<sequence>MSATLKRRSARSPTFTKPDRSRPQGGRLKASLAAASTLRSTPRKRPEVIDLTGMDSDADPGSDSKISPQGPRRVLFPHATDRQRKTGRAVAGRESSARPSKPSISTAPAKMGNAKSKLAAAVAGPAPRVSSSSADEWSLPSSPTERLVAKRQAAADASQAEARTEAVSVDAERKRIPPSPAPDKTKSGRAGPEVQPAPAPDSSTGPIFIDLTGEPSSSEDESDDELPPHAPPISSGGVDLPLQAPIPPVQWSGFAGLDVHREIPSPATSIGSSVISVDGGSRYSSGEAGAEVDISDERAEEPELVGEDRLPDPPSEAYRPTAIGGATSTQDPSSSASPALAAQPRAEPSPPRLSLSYICCVELAPIASPEVKLDVKQKPREEEEETNKTQSEPVRNGDSENGSDEPYGSLKPVEESPTPSTPEALISSAIKRSARTPEKRKQQAVLLEMLELHDSASSNSEDEWQRKSQLVGGTKYVVDEAAWASSRSRKQARRTGIPPIIPTKMPPPTPPKVTRQDLLRMGKEAGIKTKWLSPVIGKKSRKLEGRSDVVTIGSGCRHRPEVDGVGNLSADLWQDRERKRRHQESVERREKRQAAANELLDCLYLTANVGAEPDNLAPTASPKKGRSGKVGPSTVASDSAKGETANAVSAPQSSTKRRRNSDRADDSLSPVKKPRFAKEREDDEAKEDLARRRVRASTPAPDEWVTRRRRQSPTVEDDDAQDLPTAFSDNGSSGEDEEDTANDLAARRARASTPAPDDWIKRFRREAPPVTSAGTDAGHARGIGSSRAKRAARQTAAGTPDSNDRVEGRAHQQPSTTSPDGGHVVPDPGSGKGSSGRKKKKKGHVVGSSTARTTTGRAATEDVPHGVKFDAAQADSKNKKNRNWGKRNRNIVRKKMKRREGVRSNPSGTPRT</sequence>
<feature type="region of interest" description="Disordered" evidence="1">
    <location>
        <begin position="369"/>
        <end position="442"/>
    </location>
</feature>
<feature type="compositionally biased region" description="Basic and acidic residues" evidence="1">
    <location>
        <begin position="371"/>
        <end position="381"/>
    </location>
</feature>
<feature type="compositionally biased region" description="Basic and acidic residues" evidence="1">
    <location>
        <begin position="859"/>
        <end position="868"/>
    </location>
</feature>
<feature type="compositionally biased region" description="Low complexity" evidence="1">
    <location>
        <begin position="332"/>
        <end position="342"/>
    </location>
</feature>
<dbReference type="VEuPathDB" id="FungiDB:MAPG_11345"/>
<dbReference type="EnsemblFungi" id="MAPG_11345T0">
    <property type="protein sequence ID" value="MAPG_11345T0"/>
    <property type="gene ID" value="MAPG_11345"/>
</dbReference>
<dbReference type="AlphaFoldDB" id="A0A0C4EF10"/>
<evidence type="ECO:0000256" key="1">
    <source>
        <dbReference type="SAM" id="MobiDB-lite"/>
    </source>
</evidence>
<feature type="compositionally biased region" description="Low complexity" evidence="1">
    <location>
        <begin position="845"/>
        <end position="858"/>
    </location>
</feature>
<keyword evidence="4" id="KW-1185">Reference proteome</keyword>
<feature type="compositionally biased region" description="Basic residues" evidence="1">
    <location>
        <begin position="835"/>
        <end position="844"/>
    </location>
</feature>